<dbReference type="PRINTS" id="PR00237">
    <property type="entry name" value="GPCRRHODOPSN"/>
</dbReference>
<dbReference type="Pfam" id="PF00001">
    <property type="entry name" value="7tm_1"/>
    <property type="match status" value="1"/>
</dbReference>
<dbReference type="InterPro" id="IPR000276">
    <property type="entry name" value="GPCR_Rhodpsn"/>
</dbReference>
<dbReference type="SUPFAM" id="SSF81321">
    <property type="entry name" value="Family A G protein-coupled receptor-like"/>
    <property type="match status" value="1"/>
</dbReference>
<evidence type="ECO:0000256" key="8">
    <source>
        <dbReference type="ARBA" id="ARBA00023224"/>
    </source>
</evidence>
<comment type="subcellular location">
    <subcellularLocation>
        <location evidence="1">Cell membrane</location>
        <topology evidence="1">Multi-pass membrane protein</topology>
    </subcellularLocation>
</comment>
<dbReference type="GeneID" id="102805226"/>
<evidence type="ECO:0000259" key="11">
    <source>
        <dbReference type="PROSITE" id="PS50262"/>
    </source>
</evidence>
<name>A0ABM0M684_SACKO</name>
<proteinExistence type="inferred from homology"/>
<organism evidence="12 13">
    <name type="scientific">Saccoglossus kowalevskii</name>
    <name type="common">Acorn worm</name>
    <dbReference type="NCBI Taxonomy" id="10224"/>
    <lineage>
        <taxon>Eukaryota</taxon>
        <taxon>Metazoa</taxon>
        <taxon>Hemichordata</taxon>
        <taxon>Enteropneusta</taxon>
        <taxon>Harrimaniidae</taxon>
        <taxon>Saccoglossus</taxon>
    </lineage>
</organism>
<keyword evidence="4 10" id="KW-1133">Transmembrane helix</keyword>
<keyword evidence="5 9" id="KW-0297">G-protein coupled receptor</keyword>
<keyword evidence="8 9" id="KW-0807">Transducer</keyword>
<gene>
    <name evidence="13" type="primary">LOC102805226</name>
</gene>
<evidence type="ECO:0000313" key="12">
    <source>
        <dbReference type="Proteomes" id="UP000694865"/>
    </source>
</evidence>
<evidence type="ECO:0000256" key="4">
    <source>
        <dbReference type="ARBA" id="ARBA00022989"/>
    </source>
</evidence>
<feature type="transmembrane region" description="Helical" evidence="10">
    <location>
        <begin position="134"/>
        <end position="156"/>
    </location>
</feature>
<evidence type="ECO:0000256" key="3">
    <source>
        <dbReference type="ARBA" id="ARBA00022692"/>
    </source>
</evidence>
<evidence type="ECO:0000256" key="7">
    <source>
        <dbReference type="ARBA" id="ARBA00023170"/>
    </source>
</evidence>
<evidence type="ECO:0000256" key="10">
    <source>
        <dbReference type="SAM" id="Phobius"/>
    </source>
</evidence>
<protein>
    <submittedName>
        <fullName evidence="13">G-protein coupled receptor 161-like</fullName>
    </submittedName>
</protein>
<dbReference type="PROSITE" id="PS50262">
    <property type="entry name" value="G_PROTEIN_RECEP_F1_2"/>
    <property type="match status" value="1"/>
</dbReference>
<keyword evidence="12" id="KW-1185">Reference proteome</keyword>
<keyword evidence="2" id="KW-1003">Cell membrane</keyword>
<evidence type="ECO:0000256" key="9">
    <source>
        <dbReference type="RuleBase" id="RU000688"/>
    </source>
</evidence>
<sequence length="343" mass="38504">MADSEKNEDDKLDSTTVICVCLIYLLATLFTIAGNLIAIIVIWRTKEFREVTRILMANLAVTDLLVGVLILPCIIHTAATKSWIFGNIWCQFTGFNNLLLCSVSAMSLTAVSYERYIAIVYSLRYIDLLTLKRSVIVVAVIWLSAAVGASVPFFGIGKYKYFDNRLTCGLDYKDNLVFTVTVIVFYFVLPVSWMFYIYYHIFKTARRHARSVHALIISLPGHNIGFSSKERKATSTIVIIIGVYLLTWTPATIVQIISLSASTISIPPEVDTVTTCLLFLNSACNPWIYCGMNAVFRQGLRRQTRLLLQCIGWKCINTSQDAEQNNSTQSTVNMHNQDSNSVV</sequence>
<feature type="transmembrane region" description="Helical" evidence="10">
    <location>
        <begin position="237"/>
        <end position="257"/>
    </location>
</feature>
<evidence type="ECO:0000313" key="13">
    <source>
        <dbReference type="RefSeq" id="XP_006815525.1"/>
    </source>
</evidence>
<dbReference type="CDD" id="cd00637">
    <property type="entry name" value="7tm_classA_rhodopsin-like"/>
    <property type="match status" value="1"/>
</dbReference>
<dbReference type="InterPro" id="IPR017452">
    <property type="entry name" value="GPCR_Rhodpsn_7TM"/>
</dbReference>
<keyword evidence="7 9" id="KW-0675">Receptor</keyword>
<comment type="similarity">
    <text evidence="9">Belongs to the G-protein coupled receptor 1 family.</text>
</comment>
<reference evidence="13" key="1">
    <citation type="submission" date="2025-08" db="UniProtKB">
        <authorList>
            <consortium name="RefSeq"/>
        </authorList>
    </citation>
    <scope>IDENTIFICATION</scope>
    <source>
        <tissue evidence="13">Testes</tissue>
    </source>
</reference>
<dbReference type="PANTHER" id="PTHR22752">
    <property type="entry name" value="G PROTEIN-COUPLED RECEPTOR"/>
    <property type="match status" value="1"/>
</dbReference>
<feature type="transmembrane region" description="Helical" evidence="10">
    <location>
        <begin position="55"/>
        <end position="79"/>
    </location>
</feature>
<evidence type="ECO:0000256" key="6">
    <source>
        <dbReference type="ARBA" id="ARBA00023136"/>
    </source>
</evidence>
<dbReference type="Gene3D" id="1.20.1070.10">
    <property type="entry name" value="Rhodopsin 7-helix transmembrane proteins"/>
    <property type="match status" value="1"/>
</dbReference>
<keyword evidence="3 9" id="KW-0812">Transmembrane</keyword>
<evidence type="ECO:0000256" key="5">
    <source>
        <dbReference type="ARBA" id="ARBA00023040"/>
    </source>
</evidence>
<accession>A0ABM0M684</accession>
<feature type="transmembrane region" description="Helical" evidence="10">
    <location>
        <begin position="94"/>
        <end position="113"/>
    </location>
</feature>
<feature type="domain" description="G-protein coupled receptors family 1 profile" evidence="11">
    <location>
        <begin position="34"/>
        <end position="289"/>
    </location>
</feature>
<dbReference type="RefSeq" id="XP_006815525.1">
    <property type="nucleotide sequence ID" value="XM_006815462.1"/>
</dbReference>
<feature type="transmembrane region" description="Helical" evidence="10">
    <location>
        <begin position="15"/>
        <end position="43"/>
    </location>
</feature>
<feature type="transmembrane region" description="Helical" evidence="10">
    <location>
        <begin position="277"/>
        <end position="296"/>
    </location>
</feature>
<dbReference type="Proteomes" id="UP000694865">
    <property type="component" value="Unplaced"/>
</dbReference>
<keyword evidence="6 10" id="KW-0472">Membrane</keyword>
<feature type="transmembrane region" description="Helical" evidence="10">
    <location>
        <begin position="176"/>
        <end position="199"/>
    </location>
</feature>
<evidence type="ECO:0000256" key="1">
    <source>
        <dbReference type="ARBA" id="ARBA00004651"/>
    </source>
</evidence>
<dbReference type="PROSITE" id="PS00237">
    <property type="entry name" value="G_PROTEIN_RECEP_F1_1"/>
    <property type="match status" value="1"/>
</dbReference>
<evidence type="ECO:0000256" key="2">
    <source>
        <dbReference type="ARBA" id="ARBA00022475"/>
    </source>
</evidence>